<sequence>MRRQLVTLALSALLAGLAGCAVPSVSPHPVLEHPDAPTTETRLLTIEPESAPDERQQLLSVLKLKDHSLTVVVATPTGQRLFTLKDDQNGARFTQTLTDPPFPASWLASRLEWSLWPLDALNTAWLGSDWSAVETPQDSGRVRRIQEGDETVATIRYQNDRLISNAPVTLEDHQTRHRITIAPLSERSP</sequence>
<evidence type="ECO:0000313" key="2">
    <source>
        <dbReference type="EMBL" id="MDR5896494.1"/>
    </source>
</evidence>
<dbReference type="EMBL" id="JARWAO010000005">
    <property type="protein sequence ID" value="MDR5896494.1"/>
    <property type="molecule type" value="Genomic_DNA"/>
</dbReference>
<accession>A0ABU1GWS0</accession>
<reference evidence="2 3" key="1">
    <citation type="submission" date="2023-04" db="EMBL/GenBank/DDBJ databases">
        <title>A long-awaited taxogenomic arrangement of the family Halomonadaceae.</title>
        <authorList>
            <person name="De La Haba R."/>
            <person name="Chuvochina M."/>
            <person name="Wittouck S."/>
            <person name="Arahal D.R."/>
            <person name="Sanchez-Porro C."/>
            <person name="Hugenholtz P."/>
            <person name="Ventosa A."/>
        </authorList>
    </citation>
    <scope>NUCLEOTIDE SEQUENCE [LARGE SCALE GENOMIC DNA]</scope>
    <source>
        <strain evidence="2 3">DSM 22428</strain>
    </source>
</reference>
<keyword evidence="3" id="KW-1185">Reference proteome</keyword>
<gene>
    <name evidence="2" type="ORF">QC825_10455</name>
</gene>
<keyword evidence="1" id="KW-0732">Signal</keyword>
<evidence type="ECO:0000313" key="3">
    <source>
        <dbReference type="Proteomes" id="UP001269375"/>
    </source>
</evidence>
<protein>
    <submittedName>
        <fullName evidence="2">DUF3261 domain-containing protein</fullName>
    </submittedName>
</protein>
<dbReference type="InterPro" id="IPR021675">
    <property type="entry name" value="DUF3261"/>
</dbReference>
<dbReference type="PROSITE" id="PS51257">
    <property type="entry name" value="PROKAR_LIPOPROTEIN"/>
    <property type="match status" value="1"/>
</dbReference>
<organism evidence="2 3">
    <name type="scientific">Larsenimonas suaedae</name>
    <dbReference type="NCBI Taxonomy" id="1851019"/>
    <lineage>
        <taxon>Bacteria</taxon>
        <taxon>Pseudomonadati</taxon>
        <taxon>Pseudomonadota</taxon>
        <taxon>Gammaproteobacteria</taxon>
        <taxon>Oceanospirillales</taxon>
        <taxon>Halomonadaceae</taxon>
        <taxon>Larsenimonas</taxon>
    </lineage>
</organism>
<dbReference type="RefSeq" id="WP_251594179.1">
    <property type="nucleotide sequence ID" value="NZ_JAMLJI010000003.1"/>
</dbReference>
<dbReference type="Proteomes" id="UP001269375">
    <property type="component" value="Unassembled WGS sequence"/>
</dbReference>
<name>A0ABU1GWS0_9GAMM</name>
<proteinExistence type="predicted"/>
<dbReference type="Pfam" id="PF11659">
    <property type="entry name" value="DUF3261"/>
    <property type="match status" value="1"/>
</dbReference>
<comment type="caution">
    <text evidence="2">The sequence shown here is derived from an EMBL/GenBank/DDBJ whole genome shotgun (WGS) entry which is preliminary data.</text>
</comment>
<feature type="chain" id="PRO_5045999567" evidence="1">
    <location>
        <begin position="21"/>
        <end position="189"/>
    </location>
</feature>
<evidence type="ECO:0000256" key="1">
    <source>
        <dbReference type="SAM" id="SignalP"/>
    </source>
</evidence>
<feature type="signal peptide" evidence="1">
    <location>
        <begin position="1"/>
        <end position="20"/>
    </location>
</feature>